<feature type="region of interest" description="Disordered" evidence="2">
    <location>
        <begin position="181"/>
        <end position="225"/>
    </location>
</feature>
<dbReference type="AlphaFoldDB" id="A0AAN7Q8L3"/>
<feature type="compositionally biased region" description="Low complexity" evidence="2">
    <location>
        <begin position="190"/>
        <end position="206"/>
    </location>
</feature>
<sequence>MNPVLPSPWRSTAPLGYSKHSKRRPTYRQYLDLFNNSNAPVLQQMEESKMDQQEFHHQDSLFRNLNRNTLILTFPGVNVKHIDRTLDMCNNNLSQAINFLQTKLVETQNNIKRQLSNQSTVSHFPQSSTQIQISQSVLNTTKGITYIPTKYKDVQIVELNNNSNRKFVPLLPRISQKIFSAPPQVREESTSTYSPLSSASSQQSDSITVENNRDKQQQKSLSPNQILERALTFYSPYPQDN</sequence>
<organism evidence="3 4">
    <name type="scientific">Aquatica leii</name>
    <dbReference type="NCBI Taxonomy" id="1421715"/>
    <lineage>
        <taxon>Eukaryota</taxon>
        <taxon>Metazoa</taxon>
        <taxon>Ecdysozoa</taxon>
        <taxon>Arthropoda</taxon>
        <taxon>Hexapoda</taxon>
        <taxon>Insecta</taxon>
        <taxon>Pterygota</taxon>
        <taxon>Neoptera</taxon>
        <taxon>Endopterygota</taxon>
        <taxon>Coleoptera</taxon>
        <taxon>Polyphaga</taxon>
        <taxon>Elateriformia</taxon>
        <taxon>Elateroidea</taxon>
        <taxon>Lampyridae</taxon>
        <taxon>Luciolinae</taxon>
        <taxon>Aquatica</taxon>
    </lineage>
</organism>
<keyword evidence="4" id="KW-1185">Reference proteome</keyword>
<name>A0AAN7Q8L3_9COLE</name>
<proteinExistence type="predicted"/>
<reference evidence="4" key="1">
    <citation type="submission" date="2023-01" db="EMBL/GenBank/DDBJ databases">
        <title>Key to firefly adult light organ development and bioluminescence: homeobox transcription factors regulate luciferase expression and transportation to peroxisome.</title>
        <authorList>
            <person name="Fu X."/>
        </authorList>
    </citation>
    <scope>NUCLEOTIDE SEQUENCE [LARGE SCALE GENOMIC DNA]</scope>
</reference>
<keyword evidence="1" id="KW-0175">Coiled coil</keyword>
<dbReference type="CDD" id="cd14279">
    <property type="entry name" value="CUE"/>
    <property type="match status" value="1"/>
</dbReference>
<gene>
    <name evidence="3" type="ORF">RN001_006134</name>
</gene>
<feature type="coiled-coil region" evidence="1">
    <location>
        <begin position="90"/>
        <end position="117"/>
    </location>
</feature>
<dbReference type="Proteomes" id="UP001353858">
    <property type="component" value="Unassembled WGS sequence"/>
</dbReference>
<evidence type="ECO:0000313" key="3">
    <source>
        <dbReference type="EMBL" id="KAK4882815.1"/>
    </source>
</evidence>
<protein>
    <submittedName>
        <fullName evidence="3">Uncharacterized protein</fullName>
    </submittedName>
</protein>
<feature type="region of interest" description="Disordered" evidence="2">
    <location>
        <begin position="1"/>
        <end position="21"/>
    </location>
</feature>
<accession>A0AAN7Q8L3</accession>
<comment type="caution">
    <text evidence="3">The sequence shown here is derived from an EMBL/GenBank/DDBJ whole genome shotgun (WGS) entry which is preliminary data.</text>
</comment>
<dbReference type="EMBL" id="JARPUR010000002">
    <property type="protein sequence ID" value="KAK4882815.1"/>
    <property type="molecule type" value="Genomic_DNA"/>
</dbReference>
<evidence type="ECO:0000256" key="2">
    <source>
        <dbReference type="SAM" id="MobiDB-lite"/>
    </source>
</evidence>
<evidence type="ECO:0000313" key="4">
    <source>
        <dbReference type="Proteomes" id="UP001353858"/>
    </source>
</evidence>
<evidence type="ECO:0000256" key="1">
    <source>
        <dbReference type="SAM" id="Coils"/>
    </source>
</evidence>